<keyword evidence="1" id="KW-0732">Signal</keyword>
<evidence type="ECO:0000313" key="3">
    <source>
        <dbReference type="EMBL" id="MBK9982973.1"/>
    </source>
</evidence>
<dbReference type="Gene3D" id="2.60.120.260">
    <property type="entry name" value="Galactose-binding domain-like"/>
    <property type="match status" value="1"/>
</dbReference>
<feature type="domain" description="Secretion system C-terminal sorting" evidence="2">
    <location>
        <begin position="172"/>
        <end position="247"/>
    </location>
</feature>
<organism evidence="3 4">
    <name type="scientific">Candidatus Opimibacter skivensis</name>
    <dbReference type="NCBI Taxonomy" id="2982028"/>
    <lineage>
        <taxon>Bacteria</taxon>
        <taxon>Pseudomonadati</taxon>
        <taxon>Bacteroidota</taxon>
        <taxon>Saprospiria</taxon>
        <taxon>Saprospirales</taxon>
        <taxon>Saprospiraceae</taxon>
        <taxon>Candidatus Opimibacter</taxon>
    </lineage>
</organism>
<evidence type="ECO:0000256" key="1">
    <source>
        <dbReference type="SAM" id="SignalP"/>
    </source>
</evidence>
<comment type="caution">
    <text evidence="3">The sequence shown here is derived from an EMBL/GenBank/DDBJ whole genome shotgun (WGS) entry which is preliminary data.</text>
</comment>
<dbReference type="InterPro" id="IPR008979">
    <property type="entry name" value="Galactose-bd-like_sf"/>
</dbReference>
<name>A0A9D7SVY5_9BACT</name>
<dbReference type="EMBL" id="JADKGY010000008">
    <property type="protein sequence ID" value="MBK9982973.1"/>
    <property type="molecule type" value="Genomic_DNA"/>
</dbReference>
<sequence length="252" mass="27859">MKKLIFLFVAFVLFQHVTNAQCFPNRHSTNFFDGWISCEAAPSPNPLRPVSHFIMYDFGKIYKLGQMEIWNTNDPAHLDWGMRDVAIDYSIDGQTWTEAGTYTFQQASGLSTYEGGPGPDLAGVEGRYLLITAINNYGGSCYGLSEFRVNGEEVVVTDVDELAKLDCVNISVYPNPFAEKMNLVLAPGCSGDLHYTLYDALGHRVKAEKASLISGQEKEIEIGRDIPAGSYMLNIEFGGKSVNKSIVKMGKT</sequence>
<dbReference type="SUPFAM" id="SSF49785">
    <property type="entry name" value="Galactose-binding domain-like"/>
    <property type="match status" value="1"/>
</dbReference>
<protein>
    <submittedName>
        <fullName evidence="3">T9SS type A sorting domain-containing protein</fullName>
    </submittedName>
</protein>
<accession>A0A9D7SVY5</accession>
<dbReference type="NCBIfam" id="TIGR04183">
    <property type="entry name" value="Por_Secre_tail"/>
    <property type="match status" value="1"/>
</dbReference>
<reference evidence="3 4" key="1">
    <citation type="submission" date="2020-10" db="EMBL/GenBank/DDBJ databases">
        <title>Connecting structure to function with the recovery of over 1000 high-quality activated sludge metagenome-assembled genomes encoding full-length rRNA genes using long-read sequencing.</title>
        <authorList>
            <person name="Singleton C.M."/>
            <person name="Petriglieri F."/>
            <person name="Kristensen J.M."/>
            <person name="Kirkegaard R.H."/>
            <person name="Michaelsen T.Y."/>
            <person name="Andersen M.H."/>
            <person name="Karst S.M."/>
            <person name="Dueholm M.S."/>
            <person name="Nielsen P.H."/>
            <person name="Albertsen M."/>
        </authorList>
    </citation>
    <scope>NUCLEOTIDE SEQUENCE [LARGE SCALE GENOMIC DNA]</scope>
    <source>
        <strain evidence="3">Ribe_18-Q3-R11-54_MAXAC.273</strain>
    </source>
</reference>
<proteinExistence type="predicted"/>
<dbReference type="AlphaFoldDB" id="A0A9D7SVY5"/>
<dbReference type="Proteomes" id="UP000808337">
    <property type="component" value="Unassembled WGS sequence"/>
</dbReference>
<gene>
    <name evidence="3" type="ORF">IPP15_11220</name>
</gene>
<dbReference type="InterPro" id="IPR026444">
    <property type="entry name" value="Secre_tail"/>
</dbReference>
<dbReference type="Pfam" id="PF18962">
    <property type="entry name" value="Por_Secre_tail"/>
    <property type="match status" value="1"/>
</dbReference>
<evidence type="ECO:0000259" key="2">
    <source>
        <dbReference type="Pfam" id="PF18962"/>
    </source>
</evidence>
<evidence type="ECO:0000313" key="4">
    <source>
        <dbReference type="Proteomes" id="UP000808337"/>
    </source>
</evidence>
<feature type="signal peptide" evidence="1">
    <location>
        <begin position="1"/>
        <end position="22"/>
    </location>
</feature>
<feature type="chain" id="PRO_5038823790" evidence="1">
    <location>
        <begin position="23"/>
        <end position="252"/>
    </location>
</feature>